<feature type="compositionally biased region" description="Basic and acidic residues" evidence="1">
    <location>
        <begin position="94"/>
        <end position="104"/>
    </location>
</feature>
<dbReference type="EMBL" id="ML978146">
    <property type="protein sequence ID" value="KAF2092433.1"/>
    <property type="molecule type" value="Genomic_DNA"/>
</dbReference>
<feature type="compositionally biased region" description="Polar residues" evidence="1">
    <location>
        <begin position="55"/>
        <end position="64"/>
    </location>
</feature>
<evidence type="ECO:0000313" key="2">
    <source>
        <dbReference type="EMBL" id="KAF2092433.1"/>
    </source>
</evidence>
<gene>
    <name evidence="2" type="ORF">NA57DRAFT_50244</name>
</gene>
<protein>
    <submittedName>
        <fullName evidence="2">Uncharacterized protein</fullName>
    </submittedName>
</protein>
<feature type="compositionally biased region" description="Basic residues" evidence="1">
    <location>
        <begin position="105"/>
        <end position="114"/>
    </location>
</feature>
<organism evidence="2 3">
    <name type="scientific">Rhizodiscina lignyota</name>
    <dbReference type="NCBI Taxonomy" id="1504668"/>
    <lineage>
        <taxon>Eukaryota</taxon>
        <taxon>Fungi</taxon>
        <taxon>Dikarya</taxon>
        <taxon>Ascomycota</taxon>
        <taxon>Pezizomycotina</taxon>
        <taxon>Dothideomycetes</taxon>
        <taxon>Pleosporomycetidae</taxon>
        <taxon>Aulographales</taxon>
        <taxon>Rhizodiscinaceae</taxon>
        <taxon>Rhizodiscina</taxon>
    </lineage>
</organism>
<accession>A0A9P4I2S2</accession>
<evidence type="ECO:0000256" key="1">
    <source>
        <dbReference type="SAM" id="MobiDB-lite"/>
    </source>
</evidence>
<name>A0A9P4I2S2_9PEZI</name>
<keyword evidence="3" id="KW-1185">Reference proteome</keyword>
<comment type="caution">
    <text evidence="2">The sequence shown here is derived from an EMBL/GenBank/DDBJ whole genome shotgun (WGS) entry which is preliminary data.</text>
</comment>
<reference evidence="2" key="1">
    <citation type="journal article" date="2020" name="Stud. Mycol.">
        <title>101 Dothideomycetes genomes: a test case for predicting lifestyles and emergence of pathogens.</title>
        <authorList>
            <person name="Haridas S."/>
            <person name="Albert R."/>
            <person name="Binder M."/>
            <person name="Bloem J."/>
            <person name="Labutti K."/>
            <person name="Salamov A."/>
            <person name="Andreopoulos B."/>
            <person name="Baker S."/>
            <person name="Barry K."/>
            <person name="Bills G."/>
            <person name="Bluhm B."/>
            <person name="Cannon C."/>
            <person name="Castanera R."/>
            <person name="Culley D."/>
            <person name="Daum C."/>
            <person name="Ezra D."/>
            <person name="Gonzalez J."/>
            <person name="Henrissat B."/>
            <person name="Kuo A."/>
            <person name="Liang C."/>
            <person name="Lipzen A."/>
            <person name="Lutzoni F."/>
            <person name="Magnuson J."/>
            <person name="Mondo S."/>
            <person name="Nolan M."/>
            <person name="Ohm R."/>
            <person name="Pangilinan J."/>
            <person name="Park H.-J."/>
            <person name="Ramirez L."/>
            <person name="Alfaro M."/>
            <person name="Sun H."/>
            <person name="Tritt A."/>
            <person name="Yoshinaga Y."/>
            <person name="Zwiers L.-H."/>
            <person name="Turgeon B."/>
            <person name="Goodwin S."/>
            <person name="Spatafora J."/>
            <person name="Crous P."/>
            <person name="Grigoriev I."/>
        </authorList>
    </citation>
    <scope>NUCLEOTIDE SEQUENCE</scope>
    <source>
        <strain evidence="2">CBS 133067</strain>
    </source>
</reference>
<proteinExistence type="predicted"/>
<sequence length="138" mass="14943">MKFSEREVKVMAAAMQSVEGGPPRIDFKRMAPMLGMTNPGSASNAWAPIRKRLFGNSTPATPSSALKEAGKRRRGTPKSGTSKKGTPASKKRKAMDADDSPKKESPKKRGRKPAVKKEEVKEEVEEREDSGTEGNVSA</sequence>
<dbReference type="Proteomes" id="UP000799772">
    <property type="component" value="Unassembled WGS sequence"/>
</dbReference>
<dbReference type="OrthoDB" id="5403747at2759"/>
<dbReference type="AlphaFoldDB" id="A0A9P4I2S2"/>
<evidence type="ECO:0000313" key="3">
    <source>
        <dbReference type="Proteomes" id="UP000799772"/>
    </source>
</evidence>
<feature type="region of interest" description="Disordered" evidence="1">
    <location>
        <begin position="38"/>
        <end position="138"/>
    </location>
</feature>